<protein>
    <recommendedName>
        <fullName evidence="2">Calponin-homology (CH) domain-containing protein</fullName>
    </recommendedName>
</protein>
<feature type="domain" description="Calponin-homology (CH)" evidence="2">
    <location>
        <begin position="1"/>
        <end position="99"/>
    </location>
</feature>
<dbReference type="SUPFAM" id="SSF47576">
    <property type="entry name" value="Calponin-homology domain, CH-domain"/>
    <property type="match status" value="1"/>
</dbReference>
<reference evidence="3" key="1">
    <citation type="journal article" date="2020" name="J. Eukaryot. Microbiol.">
        <title>De novo Sequencing, Assembly and Annotation of the Transcriptome for the Free-Living Testate Amoeba Arcella intermedia.</title>
        <authorList>
            <person name="Ribeiro G.M."/>
            <person name="Porfirio-Sousa A.L."/>
            <person name="Maurer-Alcala X.X."/>
            <person name="Katz L.A."/>
            <person name="Lahr D.J.G."/>
        </authorList>
    </citation>
    <scope>NUCLEOTIDE SEQUENCE</scope>
</reference>
<dbReference type="PROSITE" id="PS50021">
    <property type="entry name" value="CH"/>
    <property type="match status" value="1"/>
</dbReference>
<dbReference type="InterPro" id="IPR036872">
    <property type="entry name" value="CH_dom_sf"/>
</dbReference>
<evidence type="ECO:0000256" key="1">
    <source>
        <dbReference type="SAM" id="MobiDB-lite"/>
    </source>
</evidence>
<feature type="compositionally biased region" description="Low complexity" evidence="1">
    <location>
        <begin position="146"/>
        <end position="157"/>
    </location>
</feature>
<feature type="compositionally biased region" description="Polar residues" evidence="1">
    <location>
        <begin position="238"/>
        <end position="253"/>
    </location>
</feature>
<accession>A0A6B2L777</accession>
<evidence type="ECO:0000313" key="3">
    <source>
        <dbReference type="EMBL" id="NDV32816.1"/>
    </source>
</evidence>
<feature type="region of interest" description="Disordered" evidence="1">
    <location>
        <begin position="237"/>
        <end position="256"/>
    </location>
</feature>
<dbReference type="SMART" id="SM00033">
    <property type="entry name" value="CH"/>
    <property type="match status" value="1"/>
</dbReference>
<dbReference type="AlphaFoldDB" id="A0A6B2L777"/>
<organism evidence="3">
    <name type="scientific">Arcella intermedia</name>
    <dbReference type="NCBI Taxonomy" id="1963864"/>
    <lineage>
        <taxon>Eukaryota</taxon>
        <taxon>Amoebozoa</taxon>
        <taxon>Tubulinea</taxon>
        <taxon>Elardia</taxon>
        <taxon>Arcellinida</taxon>
        <taxon>Sphaerothecina</taxon>
        <taxon>Arcellidae</taxon>
        <taxon>Arcella</taxon>
    </lineage>
</organism>
<proteinExistence type="predicted"/>
<dbReference type="InterPro" id="IPR001715">
    <property type="entry name" value="CH_dom"/>
</dbReference>
<feature type="region of interest" description="Disordered" evidence="1">
    <location>
        <begin position="133"/>
        <end position="166"/>
    </location>
</feature>
<evidence type="ECO:0000259" key="2">
    <source>
        <dbReference type="PROSITE" id="PS50021"/>
    </source>
</evidence>
<sequence>MVSWVNSHLNERGLHISDLHKDIKDGVALINLLEIVSGKNVREYHKKPENMQQKLQNCDLVVQFFKKLNVNVQATAKDVYNGNMTVLFGALYSLIRITKDKNNQRPKKGRRDIVSIQLAKDQNFSIPKGTFSSIAEEDEESSHQTPLSPKSSSMPLSPKSPKPINPLVATLKSNAQRASVRGSIRGSVKAAVYNNPNFQDQLAEEAKKMEQENSKGSDAENSEILSDIRETTKRLKDMSTQTTRTNPSNTNKPSLVDLTDDQLEDLLKGMGDDSVLSKGDDELLNGLNISSESLKTPQETPTETFSFDFELPHFDFPEEAEAEPDPFENLTLTLNSFDFGSYENDLESLKLDLGDDFVPEDDDWNF</sequence>
<dbReference type="Pfam" id="PF00307">
    <property type="entry name" value="CH"/>
    <property type="match status" value="1"/>
</dbReference>
<name>A0A6B2L777_9EUKA</name>
<dbReference type="Gene3D" id="1.10.418.10">
    <property type="entry name" value="Calponin-like domain"/>
    <property type="match status" value="1"/>
</dbReference>
<dbReference type="EMBL" id="GIBP01003847">
    <property type="protein sequence ID" value="NDV32816.1"/>
    <property type="molecule type" value="Transcribed_RNA"/>
</dbReference>